<evidence type="ECO:0000313" key="3">
    <source>
        <dbReference type="Proteomes" id="UP000327013"/>
    </source>
</evidence>
<name>A0A660KPP0_9ROSI</name>
<accession>A0A660KPP0</accession>
<keyword evidence="3" id="KW-1185">Reference proteome</keyword>
<evidence type="ECO:0008006" key="4">
    <source>
        <dbReference type="Google" id="ProtNLM"/>
    </source>
</evidence>
<keyword evidence="1" id="KW-0732">Signal</keyword>
<organism evidence="2 3">
    <name type="scientific">Carpinus fangiana</name>
    <dbReference type="NCBI Taxonomy" id="176857"/>
    <lineage>
        <taxon>Eukaryota</taxon>
        <taxon>Viridiplantae</taxon>
        <taxon>Streptophyta</taxon>
        <taxon>Embryophyta</taxon>
        <taxon>Tracheophyta</taxon>
        <taxon>Spermatophyta</taxon>
        <taxon>Magnoliopsida</taxon>
        <taxon>eudicotyledons</taxon>
        <taxon>Gunneridae</taxon>
        <taxon>Pentapetalae</taxon>
        <taxon>rosids</taxon>
        <taxon>fabids</taxon>
        <taxon>Fagales</taxon>
        <taxon>Betulaceae</taxon>
        <taxon>Carpinus</taxon>
    </lineage>
</organism>
<dbReference type="EMBL" id="CM017324">
    <property type="protein sequence ID" value="KAE8037691.1"/>
    <property type="molecule type" value="Genomic_DNA"/>
</dbReference>
<protein>
    <recommendedName>
        <fullName evidence="4">Secreted protein</fullName>
    </recommendedName>
</protein>
<feature type="signal peptide" evidence="1">
    <location>
        <begin position="1"/>
        <end position="17"/>
    </location>
</feature>
<dbReference type="AlphaFoldDB" id="A0A660KPP0"/>
<evidence type="ECO:0000313" key="2">
    <source>
        <dbReference type="EMBL" id="KAE8037691.1"/>
    </source>
</evidence>
<gene>
    <name evidence="2" type="ORF">FH972_010258</name>
</gene>
<sequence length="80" mass="9057">MLLFALLPPTIARGTHALLSGEEAGTLPKWGPESTHRHEDLMMSFSLMCLFAWTQPSPWVHQIRSRSRSTETHALVSMIR</sequence>
<feature type="chain" id="PRO_5024943519" description="Secreted protein" evidence="1">
    <location>
        <begin position="18"/>
        <end position="80"/>
    </location>
</feature>
<reference evidence="2 3" key="1">
    <citation type="submission" date="2019-06" db="EMBL/GenBank/DDBJ databases">
        <title>A chromosomal-level reference genome of Carpinus fangiana (Coryloideae, Betulaceae).</title>
        <authorList>
            <person name="Yang X."/>
            <person name="Wang Z."/>
            <person name="Zhang L."/>
            <person name="Hao G."/>
            <person name="Liu J."/>
            <person name="Yang Y."/>
        </authorList>
    </citation>
    <scope>NUCLEOTIDE SEQUENCE [LARGE SCALE GENOMIC DNA]</scope>
    <source>
        <strain evidence="2">Cfa_2016G</strain>
        <tissue evidence="2">Leaf</tissue>
    </source>
</reference>
<proteinExistence type="predicted"/>
<dbReference type="Proteomes" id="UP000327013">
    <property type="component" value="Chromosome 4"/>
</dbReference>
<evidence type="ECO:0000256" key="1">
    <source>
        <dbReference type="SAM" id="SignalP"/>
    </source>
</evidence>